<dbReference type="InterPro" id="IPR013595">
    <property type="entry name" value="Pept_S33_TAP-like_C"/>
</dbReference>
<evidence type="ECO:0000313" key="13">
    <source>
        <dbReference type="EMBL" id="UXI68777.1"/>
    </source>
</evidence>
<evidence type="ECO:0000256" key="6">
    <source>
        <dbReference type="ARBA" id="ARBA00022438"/>
    </source>
</evidence>
<dbReference type="Proteomes" id="UP001064632">
    <property type="component" value="Chromosome"/>
</dbReference>
<dbReference type="InterPro" id="IPR029058">
    <property type="entry name" value="AB_hydrolase_fold"/>
</dbReference>
<keyword evidence="9 13" id="KW-0378">Hydrolase</keyword>
<dbReference type="InterPro" id="IPR000073">
    <property type="entry name" value="AB_hydrolase_1"/>
</dbReference>
<evidence type="ECO:0000256" key="4">
    <source>
        <dbReference type="ARBA" id="ARBA00012568"/>
    </source>
</evidence>
<evidence type="ECO:0000259" key="11">
    <source>
        <dbReference type="Pfam" id="PF00561"/>
    </source>
</evidence>
<dbReference type="SUPFAM" id="SSF53474">
    <property type="entry name" value="alpha/beta-Hydrolases"/>
    <property type="match status" value="1"/>
</dbReference>
<dbReference type="Pfam" id="PF00561">
    <property type="entry name" value="Abhydrolase_1"/>
    <property type="match status" value="1"/>
</dbReference>
<comment type="similarity">
    <text evidence="3">Belongs to the peptidase S33 family.</text>
</comment>
<comment type="subcellular location">
    <subcellularLocation>
        <location evidence="2">Cytoplasm</location>
    </subcellularLocation>
</comment>
<evidence type="ECO:0000259" key="12">
    <source>
        <dbReference type="Pfam" id="PF08386"/>
    </source>
</evidence>
<dbReference type="Gene3D" id="3.40.50.1820">
    <property type="entry name" value="alpha/beta hydrolase"/>
    <property type="match status" value="1"/>
</dbReference>
<protein>
    <recommendedName>
        <fullName evidence="5">Proline iminopeptidase</fullName>
        <ecNumber evidence="4">3.4.11.5</ecNumber>
    </recommendedName>
    <alternativeName>
        <fullName evidence="10">Prolyl aminopeptidase</fullName>
    </alternativeName>
</protein>
<evidence type="ECO:0000256" key="3">
    <source>
        <dbReference type="ARBA" id="ARBA00010088"/>
    </source>
</evidence>
<dbReference type="RefSeq" id="WP_261695736.1">
    <property type="nucleotide sequence ID" value="NZ_CP104694.1"/>
</dbReference>
<dbReference type="Pfam" id="PF08386">
    <property type="entry name" value="Abhydrolase_4"/>
    <property type="match status" value="1"/>
</dbReference>
<gene>
    <name evidence="13" type="ORF">N4264_03745</name>
</gene>
<feature type="domain" description="AB hydrolase-1" evidence="11">
    <location>
        <begin position="36"/>
        <end position="175"/>
    </location>
</feature>
<dbReference type="PANTHER" id="PTHR43722">
    <property type="entry name" value="PROLINE IMINOPEPTIDASE"/>
    <property type="match status" value="1"/>
</dbReference>
<keyword evidence="6" id="KW-0031">Aminopeptidase</keyword>
<evidence type="ECO:0000256" key="2">
    <source>
        <dbReference type="ARBA" id="ARBA00004496"/>
    </source>
</evidence>
<evidence type="ECO:0000256" key="1">
    <source>
        <dbReference type="ARBA" id="ARBA00001585"/>
    </source>
</evidence>
<dbReference type="EC" id="3.4.11.5" evidence="4"/>
<evidence type="ECO:0000256" key="9">
    <source>
        <dbReference type="ARBA" id="ARBA00022801"/>
    </source>
</evidence>
<evidence type="ECO:0000256" key="10">
    <source>
        <dbReference type="ARBA" id="ARBA00029605"/>
    </source>
</evidence>
<proteinExistence type="inferred from homology"/>
<evidence type="ECO:0000256" key="8">
    <source>
        <dbReference type="ARBA" id="ARBA00022670"/>
    </source>
</evidence>
<keyword evidence="7" id="KW-0963">Cytoplasm</keyword>
<dbReference type="InterPro" id="IPR005944">
    <property type="entry name" value="Pro_iminopeptidase"/>
</dbReference>
<dbReference type="PANTHER" id="PTHR43722:SF1">
    <property type="entry name" value="PROLINE IMINOPEPTIDASE"/>
    <property type="match status" value="1"/>
</dbReference>
<feature type="domain" description="Peptidase S33 tripeptidyl aminopeptidase-like C-terminal" evidence="12">
    <location>
        <begin position="335"/>
        <end position="424"/>
    </location>
</feature>
<keyword evidence="14" id="KW-1185">Reference proteome</keyword>
<dbReference type="InterPro" id="IPR002410">
    <property type="entry name" value="Peptidase_S33"/>
</dbReference>
<evidence type="ECO:0000256" key="5">
    <source>
        <dbReference type="ARBA" id="ARBA00021843"/>
    </source>
</evidence>
<keyword evidence="8" id="KW-0645">Protease</keyword>
<dbReference type="PRINTS" id="PR00793">
    <property type="entry name" value="PROAMNOPTASE"/>
</dbReference>
<accession>A0ABY6BG64</accession>
<sequence length="442" mass="47996">MRPFDVPEDRATPGGRRLAMKLALIRSTAAEVQDDPVVFLAGGPGQAATQYYADVAEWLGFVRRYRHIVLMDQRGTGASNPLTCEAADNLFATPVTDANLEQYQAQTRDCAKALAGRADPRFYTTTDAVEDLEALRRALGGPRLNLVGVSYGTRVAQQYAMRYPEGVRSLVLDGVVPNELYVGSDNGETYDVALKARFAQCADNPECKARFGDVYASMIEVAAKLRQAPLSITYRDSDSFQIKNTAFDVHAFATLVHLYAFSAETAALLPLLIHDIGAGDAGPAMSQLDMAGKNLVRGMTPGMRMSVLCTEDLLDESRKPGYQSPLTQEDYDHWRGLCSAWPKAEMPADFHQPMRSNVPALLLSGEFDPATPARYAEQVLAGLPRGRHLVAGGQGHNVIGRGCIPKLVGRFIDKLEPETLDAGCIADIGPPPFYLDDNGASP</sequence>
<evidence type="ECO:0000256" key="7">
    <source>
        <dbReference type="ARBA" id="ARBA00022490"/>
    </source>
</evidence>
<organism evidence="13 14">
    <name type="scientific">Tahibacter amnicola</name>
    <dbReference type="NCBI Taxonomy" id="2976241"/>
    <lineage>
        <taxon>Bacteria</taxon>
        <taxon>Pseudomonadati</taxon>
        <taxon>Pseudomonadota</taxon>
        <taxon>Gammaproteobacteria</taxon>
        <taxon>Lysobacterales</taxon>
        <taxon>Rhodanobacteraceae</taxon>
        <taxon>Tahibacter</taxon>
    </lineage>
</organism>
<comment type="catalytic activity">
    <reaction evidence="1">
        <text>Release of N-terminal proline from a peptide.</text>
        <dbReference type="EC" id="3.4.11.5"/>
    </reaction>
</comment>
<reference evidence="13" key="1">
    <citation type="submission" date="2022-09" db="EMBL/GenBank/DDBJ databases">
        <title>Tahibacter sp. nov., isolated from a fresh water.</title>
        <authorList>
            <person name="Baek J.H."/>
            <person name="Lee J.K."/>
            <person name="Kim J.M."/>
            <person name="Jeon C.O."/>
        </authorList>
    </citation>
    <scope>NUCLEOTIDE SEQUENCE</scope>
    <source>
        <strain evidence="13">W38</strain>
    </source>
</reference>
<dbReference type="EMBL" id="CP104694">
    <property type="protein sequence ID" value="UXI68777.1"/>
    <property type="molecule type" value="Genomic_DNA"/>
</dbReference>
<evidence type="ECO:0000313" key="14">
    <source>
        <dbReference type="Proteomes" id="UP001064632"/>
    </source>
</evidence>
<name>A0ABY6BG64_9GAMM</name>
<dbReference type="GO" id="GO:0016787">
    <property type="term" value="F:hydrolase activity"/>
    <property type="evidence" value="ECO:0007669"/>
    <property type="project" value="UniProtKB-KW"/>
</dbReference>